<gene>
    <name evidence="1" type="ORF">Q4521_15225</name>
</gene>
<protein>
    <submittedName>
        <fullName evidence="1">Uncharacterized protein</fullName>
    </submittedName>
</protein>
<dbReference type="RefSeq" id="WP_303493379.1">
    <property type="nucleotide sequence ID" value="NZ_JAUOPB010000011.1"/>
</dbReference>
<accession>A0AAW7X8L9</accession>
<name>A0AAW7X8L9_9GAMM</name>
<organism evidence="1 2">
    <name type="scientific">Saccharophagus degradans</name>
    <dbReference type="NCBI Taxonomy" id="86304"/>
    <lineage>
        <taxon>Bacteria</taxon>
        <taxon>Pseudomonadati</taxon>
        <taxon>Pseudomonadota</taxon>
        <taxon>Gammaproteobacteria</taxon>
        <taxon>Cellvibrionales</taxon>
        <taxon>Cellvibrionaceae</taxon>
        <taxon>Saccharophagus</taxon>
    </lineage>
</organism>
<dbReference type="Proteomes" id="UP001169760">
    <property type="component" value="Unassembled WGS sequence"/>
</dbReference>
<evidence type="ECO:0000313" key="2">
    <source>
        <dbReference type="Proteomes" id="UP001169760"/>
    </source>
</evidence>
<sequence>MITPDEDVDGEMLCICRISIPTGYEVINRSRCDWEYVGTEHFENQSIEFNDYVLFDAGVLEWIESGKWKAFV</sequence>
<evidence type="ECO:0000313" key="1">
    <source>
        <dbReference type="EMBL" id="MDO6423834.1"/>
    </source>
</evidence>
<dbReference type="EMBL" id="JAUOPB010000011">
    <property type="protein sequence ID" value="MDO6423834.1"/>
    <property type="molecule type" value="Genomic_DNA"/>
</dbReference>
<dbReference type="AlphaFoldDB" id="A0AAW7X8L9"/>
<comment type="caution">
    <text evidence="1">The sequence shown here is derived from an EMBL/GenBank/DDBJ whole genome shotgun (WGS) entry which is preliminary data.</text>
</comment>
<proteinExistence type="predicted"/>
<reference evidence="1" key="1">
    <citation type="submission" date="2023-07" db="EMBL/GenBank/DDBJ databases">
        <title>Genome content predicts the carbon catabolic preferences of heterotrophic bacteria.</title>
        <authorList>
            <person name="Gralka M."/>
        </authorList>
    </citation>
    <scope>NUCLEOTIDE SEQUENCE</scope>
    <source>
        <strain evidence="1">I3M17_2</strain>
    </source>
</reference>